<dbReference type="Gene3D" id="3.40.50.720">
    <property type="entry name" value="NAD(P)-binding Rossmann-like Domain"/>
    <property type="match status" value="1"/>
</dbReference>
<dbReference type="InterPro" id="IPR035985">
    <property type="entry name" value="Ubiquitin-activating_enz"/>
</dbReference>
<dbReference type="PANTHER" id="PTHR43267:SF1">
    <property type="entry name" value="TRNA THREONYLCARBAMOYLADENOSINE DEHYDRATASE"/>
    <property type="match status" value="1"/>
</dbReference>
<evidence type="ECO:0000259" key="12">
    <source>
        <dbReference type="Pfam" id="PF00899"/>
    </source>
</evidence>
<keyword evidence="3" id="KW-0436">Ligase</keyword>
<accession>A0A1H3ZXS1</accession>
<protein>
    <recommendedName>
        <fullName evidence="9">tRNA threonylcarbamoyladenosine dehydratase</fullName>
    </recommendedName>
    <alternativeName>
        <fullName evidence="10">t(6)A37 dehydratase</fullName>
    </alternativeName>
</protein>
<evidence type="ECO:0000256" key="8">
    <source>
        <dbReference type="ARBA" id="ARBA00023136"/>
    </source>
</evidence>
<gene>
    <name evidence="13" type="ORF">SAMN04488051_102395</name>
</gene>
<keyword evidence="7 11" id="KW-1133">Transmembrane helix</keyword>
<name>A0A1H3ZXS1_ALKAM</name>
<evidence type="ECO:0000256" key="9">
    <source>
        <dbReference type="ARBA" id="ARBA00074884"/>
    </source>
</evidence>
<keyword evidence="4 11" id="KW-0812">Transmembrane</keyword>
<dbReference type="EMBL" id="FNRM01000002">
    <property type="protein sequence ID" value="SEA28092.1"/>
    <property type="molecule type" value="Genomic_DNA"/>
</dbReference>
<dbReference type="CDD" id="cd00755">
    <property type="entry name" value="YgdL_like"/>
    <property type="match status" value="1"/>
</dbReference>
<keyword evidence="6" id="KW-0067">ATP-binding</keyword>
<dbReference type="InterPro" id="IPR000594">
    <property type="entry name" value="ThiF_NAD_FAD-bd"/>
</dbReference>
<keyword evidence="8 11" id="KW-0472">Membrane</keyword>
<dbReference type="InterPro" id="IPR045886">
    <property type="entry name" value="ThiF/MoeB/HesA"/>
</dbReference>
<proteinExistence type="inferred from homology"/>
<dbReference type="STRING" id="152573.SAMN04488051_102395"/>
<dbReference type="PANTHER" id="PTHR43267">
    <property type="entry name" value="TRNA THREONYLCARBAMOYLADENOSINE DEHYDRATASE"/>
    <property type="match status" value="1"/>
</dbReference>
<comment type="similarity">
    <text evidence="2">Belongs to the HesA/MoeB/ThiF family.</text>
</comment>
<evidence type="ECO:0000256" key="6">
    <source>
        <dbReference type="ARBA" id="ARBA00022840"/>
    </source>
</evidence>
<reference evidence="13 14" key="1">
    <citation type="submission" date="2016-10" db="EMBL/GenBank/DDBJ databases">
        <authorList>
            <person name="de Groot N.N."/>
        </authorList>
    </citation>
    <scope>NUCLEOTIDE SEQUENCE [LARGE SCALE GENOMIC DNA]</scope>
    <source>
        <strain evidence="13 14">CGMCC 1.3430</strain>
    </source>
</reference>
<dbReference type="Pfam" id="PF00899">
    <property type="entry name" value="ThiF"/>
    <property type="match status" value="1"/>
</dbReference>
<evidence type="ECO:0000256" key="1">
    <source>
        <dbReference type="ARBA" id="ARBA00004167"/>
    </source>
</evidence>
<evidence type="ECO:0000256" key="3">
    <source>
        <dbReference type="ARBA" id="ARBA00022598"/>
    </source>
</evidence>
<evidence type="ECO:0000256" key="7">
    <source>
        <dbReference type="ARBA" id="ARBA00022989"/>
    </source>
</evidence>
<comment type="subcellular location">
    <subcellularLocation>
        <location evidence="1">Membrane</location>
        <topology evidence="1">Single-pass membrane protein</topology>
    </subcellularLocation>
</comment>
<dbReference type="GO" id="GO:0061504">
    <property type="term" value="P:cyclic threonylcarbamoyladenosine biosynthetic process"/>
    <property type="evidence" value="ECO:0007669"/>
    <property type="project" value="TreeGrafter"/>
</dbReference>
<evidence type="ECO:0000313" key="14">
    <source>
        <dbReference type="Proteomes" id="UP000198773"/>
    </source>
</evidence>
<evidence type="ECO:0000256" key="11">
    <source>
        <dbReference type="SAM" id="Phobius"/>
    </source>
</evidence>
<organism evidence="13 14">
    <name type="scientific">Alkalimonas amylolytica</name>
    <dbReference type="NCBI Taxonomy" id="152573"/>
    <lineage>
        <taxon>Bacteria</taxon>
        <taxon>Pseudomonadati</taxon>
        <taxon>Pseudomonadota</taxon>
        <taxon>Gammaproteobacteria</taxon>
        <taxon>Alkalimonas</taxon>
    </lineage>
</organism>
<evidence type="ECO:0000256" key="2">
    <source>
        <dbReference type="ARBA" id="ARBA00009919"/>
    </source>
</evidence>
<feature type="domain" description="THIF-type NAD/FAD binding fold" evidence="12">
    <location>
        <begin position="32"/>
        <end position="276"/>
    </location>
</feature>
<dbReference type="GO" id="GO:0016020">
    <property type="term" value="C:membrane"/>
    <property type="evidence" value="ECO:0007669"/>
    <property type="project" value="UniProtKB-SubCell"/>
</dbReference>
<dbReference type="AlphaFoldDB" id="A0A1H3ZXS1"/>
<evidence type="ECO:0000256" key="4">
    <source>
        <dbReference type="ARBA" id="ARBA00022692"/>
    </source>
</evidence>
<dbReference type="SUPFAM" id="SSF69572">
    <property type="entry name" value="Activating enzymes of the ubiquitin-like proteins"/>
    <property type="match status" value="1"/>
</dbReference>
<sequence length="281" mass="30534">MVPKDVMHSEQPAGNTLSEIRDEQRFAGIARLYGRQALAYFQQAHVAVVGVGGVGSWAAEALVRSGIGRITLIDLDDICVSNTNRQLHTSSETIGRDKVEVMAERLRAIWPGCQVHEVSDFVSKDNLSELITANLDYVVDAIDSVAAKVALVAYCKRQKIPVICTGGAGGQMDPTQIAIADLTQTTNDPLLAKVRNTLRRDYHYSRNPKRRFGIDCVFSTEQLKYPQPDGSVCQQKQTSDGPMRLDCSGGFGAVTVVTASFGMAAVARLLQKLAQKALVKP</sequence>
<dbReference type="GO" id="GO:0008641">
    <property type="term" value="F:ubiquitin-like modifier activating enzyme activity"/>
    <property type="evidence" value="ECO:0007669"/>
    <property type="project" value="InterPro"/>
</dbReference>
<feature type="transmembrane region" description="Helical" evidence="11">
    <location>
        <begin position="249"/>
        <end position="270"/>
    </location>
</feature>
<dbReference type="GO" id="GO:0061503">
    <property type="term" value="F:tRNA threonylcarbamoyladenosine dehydratase"/>
    <property type="evidence" value="ECO:0007669"/>
    <property type="project" value="TreeGrafter"/>
</dbReference>
<evidence type="ECO:0000256" key="10">
    <source>
        <dbReference type="ARBA" id="ARBA00083375"/>
    </source>
</evidence>
<keyword evidence="14" id="KW-1185">Reference proteome</keyword>
<dbReference type="GO" id="GO:0005524">
    <property type="term" value="F:ATP binding"/>
    <property type="evidence" value="ECO:0007669"/>
    <property type="project" value="UniProtKB-KW"/>
</dbReference>
<evidence type="ECO:0000313" key="13">
    <source>
        <dbReference type="EMBL" id="SEA28092.1"/>
    </source>
</evidence>
<evidence type="ECO:0000256" key="5">
    <source>
        <dbReference type="ARBA" id="ARBA00022741"/>
    </source>
</evidence>
<dbReference type="NCBIfam" id="NF011696">
    <property type="entry name" value="PRK15116.1"/>
    <property type="match status" value="1"/>
</dbReference>
<dbReference type="Proteomes" id="UP000198773">
    <property type="component" value="Unassembled WGS sequence"/>
</dbReference>
<dbReference type="FunFam" id="3.40.50.720:FF:000096">
    <property type="entry name" value="tRNA cyclic N6-threonylcarbamoyladenosine(37) synthase TcdA"/>
    <property type="match status" value="1"/>
</dbReference>
<keyword evidence="5" id="KW-0547">Nucleotide-binding</keyword>